<evidence type="ECO:0000259" key="6">
    <source>
        <dbReference type="Pfam" id="PF05048"/>
    </source>
</evidence>
<protein>
    <submittedName>
        <fullName evidence="7">Right-handed parallel beta-helix repeat-containing protein</fullName>
    </submittedName>
</protein>
<comment type="pathway">
    <text evidence="1">Protein modification; protein ubiquitination.</text>
</comment>
<evidence type="ECO:0000313" key="7">
    <source>
        <dbReference type="EMBL" id="MBF4468910.1"/>
    </source>
</evidence>
<dbReference type="Proteomes" id="UP000658733">
    <property type="component" value="Unassembled WGS sequence"/>
</dbReference>
<dbReference type="Pfam" id="PF05048">
    <property type="entry name" value="NosD"/>
    <property type="match status" value="1"/>
</dbReference>
<feature type="region of interest" description="Disordered" evidence="4">
    <location>
        <begin position="493"/>
        <end position="529"/>
    </location>
</feature>
<keyword evidence="5" id="KW-0812">Transmembrane</keyword>
<organism evidence="7 8">
    <name type="scientific">Methanobrevibacter arboriphilus</name>
    <dbReference type="NCBI Taxonomy" id="39441"/>
    <lineage>
        <taxon>Archaea</taxon>
        <taxon>Methanobacteriati</taxon>
        <taxon>Methanobacteriota</taxon>
        <taxon>Methanomada group</taxon>
        <taxon>Methanobacteria</taxon>
        <taxon>Methanobacteriales</taxon>
        <taxon>Methanobacteriaceae</taxon>
        <taxon>Methanobrevibacter</taxon>
    </lineage>
</organism>
<dbReference type="InterPro" id="IPR022441">
    <property type="entry name" value="Para_beta_helix_rpt-2"/>
</dbReference>
<dbReference type="InterPro" id="IPR007742">
    <property type="entry name" value="NosD_dom"/>
</dbReference>
<reference evidence="7" key="1">
    <citation type="submission" date="2020-10" db="EMBL/GenBank/DDBJ databases">
        <title>Dehalococcoides mccartyi of a TCE/Cr reducing biochatode.</title>
        <authorList>
            <person name="Matturro B."/>
        </authorList>
    </citation>
    <scope>NUCLEOTIDE SEQUENCE</scope>
    <source>
        <strain evidence="7">Bin4</strain>
    </source>
</reference>
<evidence type="ECO:0000256" key="2">
    <source>
        <dbReference type="ARBA" id="ARBA00022737"/>
    </source>
</evidence>
<evidence type="ECO:0000256" key="5">
    <source>
        <dbReference type="SAM" id="Phobius"/>
    </source>
</evidence>
<dbReference type="AlphaFoldDB" id="A0A843AQ74"/>
<keyword evidence="5" id="KW-1133">Transmembrane helix</keyword>
<dbReference type="InterPro" id="IPR051550">
    <property type="entry name" value="SCF-Subunits/Alg-Epimerases"/>
</dbReference>
<comment type="caution">
    <text evidence="7">The sequence shown here is derived from an EMBL/GenBank/DDBJ whole genome shotgun (WGS) entry which is preliminary data.</text>
</comment>
<dbReference type="SUPFAM" id="SSF51126">
    <property type="entry name" value="Pectin lyase-like"/>
    <property type="match status" value="1"/>
</dbReference>
<evidence type="ECO:0000256" key="3">
    <source>
        <dbReference type="ARBA" id="ARBA00022786"/>
    </source>
</evidence>
<sequence length="576" mass="61853">MKNKKNILIVLLFLSLIAIMSINTATAKTININDASSYNQTGLSLSEQIQKIIDTATSGDTIKFLGSFYEDLTLTINKKLNIISNSGTTIRGSDSSLLKTIFFINGSSASGTTISGFNLDNEDGNGITLNNTKNIKVSKNNITAKDSGVSVSKSSNITINNNNITKSDEGISLKDSNNIYVENNKLDNNNEGISLDSTNNVDIKSNNITNNKDGISLKNTKKTNIINNKVYNNKKSGIYSYKTKDTQIKNNNIKNNERYGILTENTLINLTLKNNSIFYNHYGIRLDSIDNSYVTMKTNSIRYNVEGISFGPNYVDSKTKDISSNDISSNTGKDVELRDSNYYDTLEIGPNWYGANANYLANICPKLKSEMIQFKLKSAGNGVYMGIFTYNGQTMTDLPPIDVLFIVNGKEIWVTTVNGVATVNFGKDFDKNQAGGILNAIAGVETFQLGITYTENINNNNNGKTPVNGGTGNPGNGGLGGLGIGGNGLGTIGIGTGSPGGSNPSSNQLSEGASSSSGSSSAAQSSTQQAKVINIDDGENLFKIEDSQALGILIIGLLLGSIIVGYMLRRDKKISF</sequence>
<evidence type="ECO:0000256" key="4">
    <source>
        <dbReference type="SAM" id="MobiDB-lite"/>
    </source>
</evidence>
<proteinExistence type="predicted"/>
<feature type="domain" description="Periplasmic copper-binding protein NosD beta helix" evidence="6">
    <location>
        <begin position="117"/>
        <end position="264"/>
    </location>
</feature>
<dbReference type="PANTHER" id="PTHR22990">
    <property type="entry name" value="F-BOX ONLY PROTEIN"/>
    <property type="match status" value="1"/>
</dbReference>
<keyword evidence="3" id="KW-0833">Ubl conjugation pathway</keyword>
<feature type="transmembrane region" description="Helical" evidence="5">
    <location>
        <begin position="549"/>
        <end position="568"/>
    </location>
</feature>
<dbReference type="SMART" id="SM00710">
    <property type="entry name" value="PbH1"/>
    <property type="match status" value="9"/>
</dbReference>
<dbReference type="InterPro" id="IPR006626">
    <property type="entry name" value="PbH1"/>
</dbReference>
<accession>A0A843AQ74</accession>
<keyword evidence="2" id="KW-0677">Repeat</keyword>
<dbReference type="EMBL" id="JADIIN010000046">
    <property type="protein sequence ID" value="MBF4468910.1"/>
    <property type="molecule type" value="Genomic_DNA"/>
</dbReference>
<dbReference type="InterPro" id="IPR012334">
    <property type="entry name" value="Pectin_lyas_fold"/>
</dbReference>
<feature type="compositionally biased region" description="Low complexity" evidence="4">
    <location>
        <begin position="501"/>
        <end position="529"/>
    </location>
</feature>
<dbReference type="Gene3D" id="2.160.20.10">
    <property type="entry name" value="Single-stranded right-handed beta-helix, Pectin lyase-like"/>
    <property type="match status" value="2"/>
</dbReference>
<dbReference type="InterPro" id="IPR011050">
    <property type="entry name" value="Pectin_lyase_fold/virulence"/>
</dbReference>
<gene>
    <name evidence="7" type="ORF">ISP01_05840</name>
</gene>
<dbReference type="RefSeq" id="WP_278523047.1">
    <property type="nucleotide sequence ID" value="NZ_JADIIN010000046.1"/>
</dbReference>
<evidence type="ECO:0000313" key="8">
    <source>
        <dbReference type="Proteomes" id="UP000658733"/>
    </source>
</evidence>
<dbReference type="PANTHER" id="PTHR22990:SF15">
    <property type="entry name" value="F-BOX ONLY PROTEIN 10"/>
    <property type="match status" value="1"/>
</dbReference>
<keyword evidence="5" id="KW-0472">Membrane</keyword>
<dbReference type="NCBIfam" id="TIGR03804">
    <property type="entry name" value="para_beta_helix"/>
    <property type="match status" value="3"/>
</dbReference>
<name>A0A843AQ74_METAZ</name>
<evidence type="ECO:0000256" key="1">
    <source>
        <dbReference type="ARBA" id="ARBA00004906"/>
    </source>
</evidence>